<feature type="compositionally biased region" description="Polar residues" evidence="1">
    <location>
        <begin position="44"/>
        <end position="55"/>
    </location>
</feature>
<gene>
    <name evidence="2" type="ORF">GIB67_032286</name>
</gene>
<comment type="caution">
    <text evidence="2">The sequence shown here is derived from an EMBL/GenBank/DDBJ whole genome shotgun (WGS) entry which is preliminary data.</text>
</comment>
<organism evidence="2 3">
    <name type="scientific">Kingdonia uniflora</name>
    <dbReference type="NCBI Taxonomy" id="39325"/>
    <lineage>
        <taxon>Eukaryota</taxon>
        <taxon>Viridiplantae</taxon>
        <taxon>Streptophyta</taxon>
        <taxon>Embryophyta</taxon>
        <taxon>Tracheophyta</taxon>
        <taxon>Spermatophyta</taxon>
        <taxon>Magnoliopsida</taxon>
        <taxon>Ranunculales</taxon>
        <taxon>Circaeasteraceae</taxon>
        <taxon>Kingdonia</taxon>
    </lineage>
</organism>
<name>A0A7J7MX62_9MAGN</name>
<dbReference type="AlphaFoldDB" id="A0A7J7MX62"/>
<accession>A0A7J7MX62</accession>
<proteinExistence type="predicted"/>
<reference evidence="2 3" key="1">
    <citation type="journal article" date="2020" name="IScience">
        <title>Genome Sequencing of the Endangered Kingdonia uniflora (Circaeasteraceae, Ranunculales) Reveals Potential Mechanisms of Evolutionary Specialization.</title>
        <authorList>
            <person name="Sun Y."/>
            <person name="Deng T."/>
            <person name="Zhang A."/>
            <person name="Moore M.J."/>
            <person name="Landis J.B."/>
            <person name="Lin N."/>
            <person name="Zhang H."/>
            <person name="Zhang X."/>
            <person name="Huang J."/>
            <person name="Zhang X."/>
            <person name="Sun H."/>
            <person name="Wang H."/>
        </authorList>
    </citation>
    <scope>NUCLEOTIDE SEQUENCE [LARGE SCALE GENOMIC DNA]</scope>
    <source>
        <strain evidence="2">TB1705</strain>
        <tissue evidence="2">Leaf</tissue>
    </source>
</reference>
<feature type="compositionally biased region" description="Basic and acidic residues" evidence="1">
    <location>
        <begin position="28"/>
        <end position="43"/>
    </location>
</feature>
<evidence type="ECO:0000313" key="2">
    <source>
        <dbReference type="EMBL" id="KAF6159515.1"/>
    </source>
</evidence>
<keyword evidence="3" id="KW-1185">Reference proteome</keyword>
<feature type="region of interest" description="Disordered" evidence="1">
    <location>
        <begin position="1"/>
        <end position="55"/>
    </location>
</feature>
<protein>
    <submittedName>
        <fullName evidence="2">Uncharacterized protein</fullName>
    </submittedName>
</protein>
<evidence type="ECO:0000313" key="3">
    <source>
        <dbReference type="Proteomes" id="UP000541444"/>
    </source>
</evidence>
<dbReference type="Proteomes" id="UP000541444">
    <property type="component" value="Unassembled WGS sequence"/>
</dbReference>
<dbReference type="EMBL" id="JACGCM010001193">
    <property type="protein sequence ID" value="KAF6159515.1"/>
    <property type="molecule type" value="Genomic_DNA"/>
</dbReference>
<sequence>MGQISRDMTTRSIDKKTRSNDNCLWAKFPEDMTTRSNDKKTRSNDNIYKSPSHYQ</sequence>
<feature type="compositionally biased region" description="Basic and acidic residues" evidence="1">
    <location>
        <begin position="8"/>
        <end position="19"/>
    </location>
</feature>
<evidence type="ECO:0000256" key="1">
    <source>
        <dbReference type="SAM" id="MobiDB-lite"/>
    </source>
</evidence>